<keyword evidence="1" id="KW-0614">Plasmid</keyword>
<sequence length="150" mass="16914">MELAVSFVWGPLCRLRDLSIAMGLVCCFYKQNITYKNRGSLYQINDLGWKGHFFDLKGRRFCGARLLDVVARSPNLLGLLGRCSLGFNKVTIIVRKVTKIVRIRPEAKPHNELRAVWPTHGHRICIFAVKGLVTPGGPSKVIKIVRNWAA</sequence>
<dbReference type="AlphaFoldDB" id="A0A375IT71"/>
<protein>
    <submittedName>
        <fullName evidence="1">Uncharacterized protein</fullName>
    </submittedName>
</protein>
<organism evidence="1 2">
    <name type="scientific">Cupriavidus taiwanensis</name>
    <dbReference type="NCBI Taxonomy" id="164546"/>
    <lineage>
        <taxon>Bacteria</taxon>
        <taxon>Pseudomonadati</taxon>
        <taxon>Pseudomonadota</taxon>
        <taxon>Betaproteobacteria</taxon>
        <taxon>Burkholderiales</taxon>
        <taxon>Burkholderiaceae</taxon>
        <taxon>Cupriavidus</taxon>
    </lineage>
</organism>
<evidence type="ECO:0000313" key="1">
    <source>
        <dbReference type="EMBL" id="SPK77378.1"/>
    </source>
</evidence>
<proteinExistence type="predicted"/>
<accession>A0A375IT71</accession>
<reference evidence="1 2" key="1">
    <citation type="submission" date="2018-01" db="EMBL/GenBank/DDBJ databases">
        <authorList>
            <person name="Gaut B.S."/>
            <person name="Morton B.R."/>
            <person name="Clegg M.T."/>
            <person name="Duvall M.R."/>
        </authorList>
    </citation>
    <scope>NUCLEOTIDE SEQUENCE [LARGE SCALE GENOMIC DNA]</scope>
    <source>
        <strain evidence="1">Cupriavidus taiwanensis LMG 19425</strain>
        <plasmid evidence="2">Plasmid iii</plasmid>
    </source>
</reference>
<name>A0A375IT71_9BURK</name>
<gene>
    <name evidence="1" type="ORF">CT19425_P30227</name>
</gene>
<dbReference type="Proteomes" id="UP000255505">
    <property type="component" value="Plasmid III"/>
</dbReference>
<geneLocation type="plasmid" evidence="1">
    <name>III</name>
</geneLocation>
<evidence type="ECO:0000313" key="2">
    <source>
        <dbReference type="Proteomes" id="UP000255505"/>
    </source>
</evidence>
<dbReference type="EMBL" id="LT991978">
    <property type="protein sequence ID" value="SPK77378.1"/>
    <property type="molecule type" value="Genomic_DNA"/>
</dbReference>